<dbReference type="EMBL" id="CP013234">
    <property type="protein sequence ID" value="AMP07740.1"/>
    <property type="molecule type" value="Genomic_DNA"/>
</dbReference>
<dbReference type="PANTHER" id="PTHR30086:SF20">
    <property type="entry name" value="ARGININE EXPORTER PROTEIN ARGO-RELATED"/>
    <property type="match status" value="1"/>
</dbReference>
<evidence type="ECO:0000256" key="5">
    <source>
        <dbReference type="ARBA" id="ARBA00023136"/>
    </source>
</evidence>
<feature type="transmembrane region" description="Helical" evidence="6">
    <location>
        <begin position="43"/>
        <end position="67"/>
    </location>
</feature>
<organism evidence="7 8">
    <name type="scientific">Collimonas pratensis</name>
    <dbReference type="NCBI Taxonomy" id="279113"/>
    <lineage>
        <taxon>Bacteria</taxon>
        <taxon>Pseudomonadati</taxon>
        <taxon>Pseudomonadota</taxon>
        <taxon>Betaproteobacteria</taxon>
        <taxon>Burkholderiales</taxon>
        <taxon>Oxalobacteraceae</taxon>
        <taxon>Collimonas</taxon>
    </lineage>
</organism>
<dbReference type="OrthoDB" id="9804822at2"/>
<dbReference type="AlphaFoldDB" id="A0A127QCH8"/>
<evidence type="ECO:0000256" key="4">
    <source>
        <dbReference type="ARBA" id="ARBA00022989"/>
    </source>
</evidence>
<feature type="transmembrane region" description="Helical" evidence="6">
    <location>
        <begin position="150"/>
        <end position="175"/>
    </location>
</feature>
<evidence type="ECO:0000313" key="7">
    <source>
        <dbReference type="EMBL" id="AMP07740.1"/>
    </source>
</evidence>
<sequence length="215" mass="22683">MLLQNFWLFLPACFALNMAFGPNNVLSLSNGARDGVACSVTAAFGRLLAFAIMIAIAGLGMGALLLASETLFSALKFAGAAYLVWLGVKLFRAGPAQFTAGASNVGADTESPSDKLRRLAKQEFLVAAGNPKAILIFTAFFPQFVDRSAYAVSFLVLGATFLLLELVAIAIYAMLGAKLGAISGGASRFRWLNRVSGAMMIGFGLALAFLRRPQS</sequence>
<evidence type="ECO:0000256" key="1">
    <source>
        <dbReference type="ARBA" id="ARBA00004651"/>
    </source>
</evidence>
<dbReference type="PANTHER" id="PTHR30086">
    <property type="entry name" value="ARGININE EXPORTER PROTEIN ARGO"/>
    <property type="match status" value="1"/>
</dbReference>
<reference evidence="7 8" key="1">
    <citation type="submission" date="2015-11" db="EMBL/GenBank/DDBJ databases">
        <title>Exploring the genomic traits of fungus-feeding bacterial genus Collimonas.</title>
        <authorList>
            <person name="Song C."/>
            <person name="Schmidt R."/>
            <person name="de Jager V."/>
            <person name="Krzyzanowska D."/>
            <person name="Jongedijk E."/>
            <person name="Cankar K."/>
            <person name="Beekwilder J."/>
            <person name="van Veen A."/>
            <person name="de Boer W."/>
            <person name="van Veen J.A."/>
            <person name="Garbeva P."/>
        </authorList>
    </citation>
    <scope>NUCLEOTIDE SEQUENCE [LARGE SCALE GENOMIC DNA]</scope>
    <source>
        <strain evidence="7 8">Ter91</strain>
    </source>
</reference>
<dbReference type="PIRSF" id="PIRSF006324">
    <property type="entry name" value="LeuE"/>
    <property type="match status" value="1"/>
</dbReference>
<dbReference type="STRING" id="279113.CPter91_5457"/>
<comment type="subcellular location">
    <subcellularLocation>
        <location evidence="1">Cell membrane</location>
        <topology evidence="1">Multi-pass membrane protein</topology>
    </subcellularLocation>
</comment>
<keyword evidence="2" id="KW-1003">Cell membrane</keyword>
<dbReference type="RefSeq" id="WP_061946639.1">
    <property type="nucleotide sequence ID" value="NZ_CP013234.1"/>
</dbReference>
<protein>
    <submittedName>
        <fullName evidence="7">LysE type translocator family protein</fullName>
    </submittedName>
</protein>
<evidence type="ECO:0000256" key="3">
    <source>
        <dbReference type="ARBA" id="ARBA00022692"/>
    </source>
</evidence>
<dbReference type="GO" id="GO:0015171">
    <property type="term" value="F:amino acid transmembrane transporter activity"/>
    <property type="evidence" value="ECO:0007669"/>
    <property type="project" value="TreeGrafter"/>
</dbReference>
<evidence type="ECO:0000256" key="6">
    <source>
        <dbReference type="SAM" id="Phobius"/>
    </source>
</evidence>
<gene>
    <name evidence="7" type="ORF">CPter91_5457</name>
</gene>
<keyword evidence="3 6" id="KW-0812">Transmembrane</keyword>
<name>A0A127QCH8_9BURK</name>
<dbReference type="InterPro" id="IPR001123">
    <property type="entry name" value="LeuE-type"/>
</dbReference>
<proteinExistence type="predicted"/>
<keyword evidence="5 6" id="KW-0472">Membrane</keyword>
<dbReference type="PATRIC" id="fig|279113.9.peg.5413"/>
<dbReference type="Pfam" id="PF01810">
    <property type="entry name" value="LysE"/>
    <property type="match status" value="1"/>
</dbReference>
<feature type="transmembrane region" description="Helical" evidence="6">
    <location>
        <begin position="191"/>
        <end position="210"/>
    </location>
</feature>
<evidence type="ECO:0000256" key="2">
    <source>
        <dbReference type="ARBA" id="ARBA00022475"/>
    </source>
</evidence>
<feature type="transmembrane region" description="Helical" evidence="6">
    <location>
        <begin position="124"/>
        <end position="144"/>
    </location>
</feature>
<dbReference type="GO" id="GO:0005886">
    <property type="term" value="C:plasma membrane"/>
    <property type="evidence" value="ECO:0007669"/>
    <property type="project" value="UniProtKB-SubCell"/>
</dbReference>
<accession>A0A127QCH8</accession>
<evidence type="ECO:0000313" key="8">
    <source>
        <dbReference type="Proteomes" id="UP000074561"/>
    </source>
</evidence>
<dbReference type="KEGG" id="cpra:CPter91_5457"/>
<dbReference type="Proteomes" id="UP000074561">
    <property type="component" value="Chromosome"/>
</dbReference>
<keyword evidence="4 6" id="KW-1133">Transmembrane helix</keyword>